<feature type="compositionally biased region" description="Basic and acidic residues" evidence="1">
    <location>
        <begin position="66"/>
        <end position="78"/>
    </location>
</feature>
<dbReference type="RefSeq" id="WP_406855556.1">
    <property type="nucleotide sequence ID" value="NZ_CP157484.1"/>
</dbReference>
<proteinExistence type="predicted"/>
<evidence type="ECO:0000256" key="1">
    <source>
        <dbReference type="SAM" id="MobiDB-lite"/>
    </source>
</evidence>
<dbReference type="Pfam" id="PF13717">
    <property type="entry name" value="Zn_ribbon_4"/>
    <property type="match status" value="1"/>
</dbReference>
<dbReference type="AlphaFoldDB" id="A0AAU7JEC0"/>
<evidence type="ECO:0000313" key="3">
    <source>
        <dbReference type="EMBL" id="XBO38716.1"/>
    </source>
</evidence>
<name>A0AAU7JEC0_9HYPH</name>
<feature type="compositionally biased region" description="Basic and acidic residues" evidence="1">
    <location>
        <begin position="86"/>
        <end position="102"/>
    </location>
</feature>
<evidence type="ECO:0000259" key="2">
    <source>
        <dbReference type="Pfam" id="PF13717"/>
    </source>
</evidence>
<feature type="domain" description="Zinc finger/thioredoxin putative" evidence="2">
    <location>
        <begin position="1"/>
        <end position="34"/>
    </location>
</feature>
<protein>
    <submittedName>
        <fullName evidence="3">Zinc-ribbon domain-containing protein</fullName>
    </submittedName>
</protein>
<feature type="region of interest" description="Disordered" evidence="1">
    <location>
        <begin position="63"/>
        <end position="105"/>
    </location>
</feature>
<accession>A0AAU7JEC0</accession>
<dbReference type="NCBIfam" id="TIGR02098">
    <property type="entry name" value="MJ0042_CXXC"/>
    <property type="match status" value="1"/>
</dbReference>
<gene>
    <name evidence="3" type="ORF">ABEG18_23975</name>
</gene>
<dbReference type="EMBL" id="CP157484">
    <property type="protein sequence ID" value="XBO38716.1"/>
    <property type="molecule type" value="Genomic_DNA"/>
</dbReference>
<reference evidence="3" key="1">
    <citation type="submission" date="2024-05" db="EMBL/GenBank/DDBJ databases">
        <authorList>
            <person name="Kim S."/>
            <person name="Heo J."/>
            <person name="Choi H."/>
            <person name="Choi Y."/>
            <person name="Kwon S.-W."/>
            <person name="Kim Y."/>
        </authorList>
    </citation>
    <scope>NUCLEOTIDE SEQUENCE</scope>
    <source>
        <strain evidence="3">KACC 23698</strain>
    </source>
</reference>
<sequence length="255" mass="27219">MLIVCPSCASTYSLTSEQLGDGRQLRCAKCRQLWHATPADAIPESEGVQAQADLSTSLDASFVSQEAREAPRADHEALEASTAPAPEKRRPAPGRRRADAPKRTGRGLRLSTVHAAAAALLVAATLAVTQRAAIVRIMPQTAKLYAAAGAPVNLRGLEFGDLRSELVIDRDQAILVVEGQIKGVSAGETEVPKVTVSLRGAEGREIYAWTSDVSRSTLGKGESTTFRTRLVSPPAEGRDVVVRFADRDSHATLTR</sequence>
<organism evidence="3">
    <name type="scientific">Alsobacter sp. KACC 23698</name>
    <dbReference type="NCBI Taxonomy" id="3149229"/>
    <lineage>
        <taxon>Bacteria</taxon>
        <taxon>Pseudomonadati</taxon>
        <taxon>Pseudomonadota</taxon>
        <taxon>Alphaproteobacteria</taxon>
        <taxon>Hyphomicrobiales</taxon>
        <taxon>Alsobacteraceae</taxon>
        <taxon>Alsobacter</taxon>
    </lineage>
</organism>
<dbReference type="InterPro" id="IPR011723">
    <property type="entry name" value="Znf/thioredoxin_put"/>
</dbReference>